<evidence type="ECO:0000313" key="2">
    <source>
        <dbReference type="Proteomes" id="UP001595647"/>
    </source>
</evidence>
<dbReference type="Proteomes" id="UP001595647">
    <property type="component" value="Unassembled WGS sequence"/>
</dbReference>
<sequence>MKKPSCTGIGLCVDDGPKFCPDCVIATLFLGQEFRSLTITHDLPLQAVDLFERPDEQRHGIGRRLRVGPRGLRRRLVLAGDQCLCRGPQPPEELELVAHLRRQIVEKSLEFVDGRRPVGRFQLKEQPPDRPAHPRLVALRDHRTRLARRPDAEDRKVEFTCPVHSLLSLPARADEKRLGSEPRASND</sequence>
<dbReference type="RefSeq" id="WP_182304797.1">
    <property type="nucleotide sequence ID" value="NZ_CP059896.1"/>
</dbReference>
<evidence type="ECO:0000313" key="1">
    <source>
        <dbReference type="EMBL" id="MFC3165001.1"/>
    </source>
</evidence>
<name>A0ABV7I5Z7_9HYPH</name>
<accession>A0ABV7I5Z7</accession>
<dbReference type="EMBL" id="JBHRTG010000019">
    <property type="protein sequence ID" value="MFC3165001.1"/>
    <property type="molecule type" value="Genomic_DNA"/>
</dbReference>
<proteinExistence type="predicted"/>
<gene>
    <name evidence="1" type="ORF">ACFOHV_17100</name>
</gene>
<reference evidence="2" key="1">
    <citation type="journal article" date="2019" name="Int. J. Syst. Evol. Microbiol.">
        <title>The Global Catalogue of Microorganisms (GCM) 10K type strain sequencing project: providing services to taxonomists for standard genome sequencing and annotation.</title>
        <authorList>
            <consortium name="The Broad Institute Genomics Platform"/>
            <consortium name="The Broad Institute Genome Sequencing Center for Infectious Disease"/>
            <person name="Wu L."/>
            <person name="Ma J."/>
        </authorList>
    </citation>
    <scope>NUCLEOTIDE SEQUENCE [LARGE SCALE GENOMIC DNA]</scope>
    <source>
        <strain evidence="2">KCTC 52231</strain>
    </source>
</reference>
<protein>
    <submittedName>
        <fullName evidence="1">Uncharacterized protein</fullName>
    </submittedName>
</protein>
<comment type="caution">
    <text evidence="1">The sequence shown here is derived from an EMBL/GenBank/DDBJ whole genome shotgun (WGS) entry which is preliminary data.</text>
</comment>
<keyword evidence="2" id="KW-1185">Reference proteome</keyword>
<organism evidence="1 2">
    <name type="scientific">Ciceribacter thiooxidans</name>
    <dbReference type="NCBI Taxonomy" id="1969821"/>
    <lineage>
        <taxon>Bacteria</taxon>
        <taxon>Pseudomonadati</taxon>
        <taxon>Pseudomonadota</taxon>
        <taxon>Alphaproteobacteria</taxon>
        <taxon>Hyphomicrobiales</taxon>
        <taxon>Rhizobiaceae</taxon>
        <taxon>Ciceribacter</taxon>
    </lineage>
</organism>